<dbReference type="RefSeq" id="WP_119376346.1">
    <property type="nucleotide sequence ID" value="NZ_QWFX01000012.1"/>
</dbReference>
<comment type="subcellular location">
    <subcellularLocation>
        <location evidence="11">Cytoplasm</location>
    </subcellularLocation>
</comment>
<evidence type="ECO:0000256" key="6">
    <source>
        <dbReference type="ARBA" id="ARBA00038861"/>
    </source>
</evidence>
<dbReference type="Gene3D" id="3.40.50.150">
    <property type="entry name" value="Vaccinia Virus protein VP39"/>
    <property type="match status" value="1"/>
</dbReference>
<comment type="similarity">
    <text evidence="11">Belongs to the class I-like SAM-binding methyltransferase superfamily. RNA methyltransferase RlmE family.</text>
</comment>
<keyword evidence="11" id="KW-0963">Cytoplasm</keyword>
<feature type="binding site" evidence="11">
    <location>
        <position position="94"/>
    </location>
    <ligand>
        <name>S-adenosyl-L-methionine</name>
        <dbReference type="ChEBI" id="CHEBI:59789"/>
    </ligand>
</feature>
<feature type="binding site" evidence="11">
    <location>
        <position position="92"/>
    </location>
    <ligand>
        <name>S-adenosyl-L-methionine</name>
        <dbReference type="ChEBI" id="CHEBI:59789"/>
    </ligand>
</feature>
<gene>
    <name evidence="11" type="primary">rlmE</name>
    <name evidence="11" type="synonym">ftsJ</name>
    <name evidence="11" type="synonym">rrmJ</name>
    <name evidence="15" type="ORF">D1223_10295</name>
</gene>
<evidence type="ECO:0000256" key="9">
    <source>
        <dbReference type="ARBA" id="ARBA00042745"/>
    </source>
</evidence>
<dbReference type="HAMAP" id="MF_01547">
    <property type="entry name" value="RNA_methyltr_E"/>
    <property type="match status" value="1"/>
</dbReference>
<dbReference type="Pfam" id="PF01728">
    <property type="entry name" value="FtsJ"/>
    <property type="match status" value="1"/>
</dbReference>
<dbReference type="Proteomes" id="UP000266385">
    <property type="component" value="Unassembled WGS sequence"/>
</dbReference>
<evidence type="ECO:0000256" key="1">
    <source>
        <dbReference type="ARBA" id="ARBA00022552"/>
    </source>
</evidence>
<evidence type="ECO:0000256" key="4">
    <source>
        <dbReference type="ARBA" id="ARBA00022691"/>
    </source>
</evidence>
<keyword evidence="3 11" id="KW-0808">Transferase</keyword>
<dbReference type="AlphaFoldDB" id="A0A399RHL6"/>
<dbReference type="GO" id="GO:0008650">
    <property type="term" value="F:rRNA (uridine-2'-O-)-methyltransferase activity"/>
    <property type="evidence" value="ECO:0007669"/>
    <property type="project" value="UniProtKB-UniRule"/>
</dbReference>
<keyword evidence="16" id="KW-1185">Reference proteome</keyword>
<comment type="catalytic activity">
    <reaction evidence="10 11">
        <text>uridine(2552) in 23S rRNA + S-adenosyl-L-methionine = 2'-O-methyluridine(2552) in 23S rRNA + S-adenosyl-L-homocysteine + H(+)</text>
        <dbReference type="Rhea" id="RHEA:42720"/>
        <dbReference type="Rhea" id="RHEA-COMP:10202"/>
        <dbReference type="Rhea" id="RHEA-COMP:10203"/>
        <dbReference type="ChEBI" id="CHEBI:15378"/>
        <dbReference type="ChEBI" id="CHEBI:57856"/>
        <dbReference type="ChEBI" id="CHEBI:59789"/>
        <dbReference type="ChEBI" id="CHEBI:65315"/>
        <dbReference type="ChEBI" id="CHEBI:74478"/>
        <dbReference type="EC" id="2.1.1.166"/>
    </reaction>
</comment>
<dbReference type="InterPro" id="IPR029063">
    <property type="entry name" value="SAM-dependent_MTases_sf"/>
</dbReference>
<dbReference type="EMBL" id="QWFX01000012">
    <property type="protein sequence ID" value="RIJ29325.1"/>
    <property type="molecule type" value="Genomic_DNA"/>
</dbReference>
<feature type="compositionally biased region" description="Basic and acidic residues" evidence="13">
    <location>
        <begin position="13"/>
        <end position="29"/>
    </location>
</feature>
<dbReference type="EC" id="2.1.1.166" evidence="6 11"/>
<dbReference type="InterPro" id="IPR002877">
    <property type="entry name" value="RNA_MeTrfase_FtsJ_dom"/>
</dbReference>
<comment type="caution">
    <text evidence="15">The sequence shown here is derived from an EMBL/GenBank/DDBJ whole genome shotgun (WGS) entry which is preliminary data.</text>
</comment>
<evidence type="ECO:0000256" key="11">
    <source>
        <dbReference type="HAMAP-Rule" id="MF_01547"/>
    </source>
</evidence>
<feature type="region of interest" description="Disordered" evidence="13">
    <location>
        <begin position="1"/>
        <end position="29"/>
    </location>
</feature>
<evidence type="ECO:0000256" key="10">
    <source>
        <dbReference type="ARBA" id="ARBA00048970"/>
    </source>
</evidence>
<keyword evidence="4 11" id="KW-0949">S-adenosyl-L-methionine</keyword>
<dbReference type="PIRSF" id="PIRSF005461">
    <property type="entry name" value="23S_rRNA_mtase"/>
    <property type="match status" value="1"/>
</dbReference>
<name>A0A399RHL6_9PROT</name>
<feature type="active site" description="Proton acceptor" evidence="11 12">
    <location>
        <position position="190"/>
    </location>
</feature>
<evidence type="ECO:0000256" key="13">
    <source>
        <dbReference type="SAM" id="MobiDB-lite"/>
    </source>
</evidence>
<keyword evidence="2 11" id="KW-0489">Methyltransferase</keyword>
<comment type="function">
    <text evidence="5 11">Specifically methylates the uridine in position 2552 of 23S rRNA at the 2'-O position of the ribose in the fully assembled 50S ribosomal subunit.</text>
</comment>
<organism evidence="15 16">
    <name type="scientific">Henriciella mobilis</name>
    <dbReference type="NCBI Taxonomy" id="2305467"/>
    <lineage>
        <taxon>Bacteria</taxon>
        <taxon>Pseudomonadati</taxon>
        <taxon>Pseudomonadota</taxon>
        <taxon>Alphaproteobacteria</taxon>
        <taxon>Hyphomonadales</taxon>
        <taxon>Hyphomonadaceae</taxon>
        <taxon>Henriciella</taxon>
    </lineage>
</organism>
<evidence type="ECO:0000313" key="16">
    <source>
        <dbReference type="Proteomes" id="UP000266385"/>
    </source>
</evidence>
<feature type="binding site" evidence="11">
    <location>
        <position position="110"/>
    </location>
    <ligand>
        <name>S-adenosyl-L-methionine</name>
        <dbReference type="ChEBI" id="CHEBI:59789"/>
    </ligand>
</feature>
<dbReference type="GO" id="GO:0005737">
    <property type="term" value="C:cytoplasm"/>
    <property type="evidence" value="ECO:0007669"/>
    <property type="project" value="UniProtKB-SubCell"/>
</dbReference>
<feature type="domain" description="Ribosomal RNA methyltransferase FtsJ" evidence="14">
    <location>
        <begin position="60"/>
        <end position="233"/>
    </location>
</feature>
<evidence type="ECO:0000256" key="7">
    <source>
        <dbReference type="ARBA" id="ARBA00041129"/>
    </source>
</evidence>
<protein>
    <recommendedName>
        <fullName evidence="7 11">Ribosomal RNA large subunit methyltransferase E</fullName>
        <ecNumber evidence="6 11">2.1.1.166</ecNumber>
    </recommendedName>
    <alternativeName>
        <fullName evidence="9 11">23S rRNA Um2552 methyltransferase</fullName>
    </alternativeName>
    <alternativeName>
        <fullName evidence="8 11">rRNA (uridine-2'-O-)-methyltransferase</fullName>
    </alternativeName>
</protein>
<feature type="binding site" evidence="11">
    <location>
        <position position="150"/>
    </location>
    <ligand>
        <name>S-adenosyl-L-methionine</name>
        <dbReference type="ChEBI" id="CHEBI:59789"/>
    </ligand>
</feature>
<dbReference type="SUPFAM" id="SSF53335">
    <property type="entry name" value="S-adenosyl-L-methionine-dependent methyltransferases"/>
    <property type="match status" value="1"/>
</dbReference>
<dbReference type="PANTHER" id="PTHR10920:SF18">
    <property type="entry name" value="RRNA METHYLTRANSFERASE 2, MITOCHONDRIAL"/>
    <property type="match status" value="1"/>
</dbReference>
<evidence type="ECO:0000256" key="3">
    <source>
        <dbReference type="ARBA" id="ARBA00022679"/>
    </source>
</evidence>
<dbReference type="PANTHER" id="PTHR10920">
    <property type="entry name" value="RIBOSOMAL RNA METHYLTRANSFERASE"/>
    <property type="match status" value="1"/>
</dbReference>
<proteinExistence type="inferred from homology"/>
<evidence type="ECO:0000259" key="14">
    <source>
        <dbReference type="Pfam" id="PF01728"/>
    </source>
</evidence>
<keyword evidence="1 11" id="KW-0698">rRNA processing</keyword>
<reference evidence="15 16" key="1">
    <citation type="submission" date="2018-08" db="EMBL/GenBank/DDBJ databases">
        <title>Henriciella mobilis sp. nov., isolated from seawater.</title>
        <authorList>
            <person name="Cheng H."/>
            <person name="Wu Y.-H."/>
            <person name="Xu X.-W."/>
            <person name="Guo L.-L."/>
        </authorList>
    </citation>
    <scope>NUCLEOTIDE SEQUENCE [LARGE SCALE GENOMIC DNA]</scope>
    <source>
        <strain evidence="15 16">JN25</strain>
    </source>
</reference>
<evidence type="ECO:0000313" key="15">
    <source>
        <dbReference type="EMBL" id="RIJ29325.1"/>
    </source>
</evidence>
<dbReference type="InterPro" id="IPR015507">
    <property type="entry name" value="rRNA-MeTfrase_E"/>
</dbReference>
<evidence type="ECO:0000256" key="2">
    <source>
        <dbReference type="ARBA" id="ARBA00022603"/>
    </source>
</evidence>
<evidence type="ECO:0000256" key="12">
    <source>
        <dbReference type="PIRSR" id="PIRSR005461-1"/>
    </source>
</evidence>
<dbReference type="OrthoDB" id="9790080at2"/>
<sequence>MSDEGKRRWKGPPKNDKGSSGRRMGERKIIAYNAKDESSKRWIERQLSDPYVQRAKADDFRARAAYKLIEIDEKTGVLKGATRVVDLGSAPGGWLQVCLRRGVKEIVGIDLLPVDPIPGAHIVQGDINDPDDVAAMMEGLSGPPDLVLSDMAANTTGHKQTDSLRTAALAEMALWFAGEHLAPGGNFCSKVFQGGATPDMMNQLKQMFRTVKHVKPPASRAGSPELFVVAQGFRGKPE</sequence>
<accession>A0A399RHL6</accession>
<evidence type="ECO:0000256" key="5">
    <source>
        <dbReference type="ARBA" id="ARBA00037569"/>
    </source>
</evidence>
<dbReference type="InterPro" id="IPR050082">
    <property type="entry name" value="RNA_methyltr_RlmE"/>
</dbReference>
<evidence type="ECO:0000256" key="8">
    <source>
        <dbReference type="ARBA" id="ARBA00041995"/>
    </source>
</evidence>
<feature type="binding site" evidence="11">
    <location>
        <position position="126"/>
    </location>
    <ligand>
        <name>S-adenosyl-L-methionine</name>
        <dbReference type="ChEBI" id="CHEBI:59789"/>
    </ligand>
</feature>